<gene>
    <name evidence="2" type="ORF">LOC68_17000</name>
</gene>
<dbReference type="RefSeq" id="WP_230220939.1">
    <property type="nucleotide sequence ID" value="NZ_JAJKFT010000010.1"/>
</dbReference>
<dbReference type="EMBL" id="JAJKFT010000010">
    <property type="protein sequence ID" value="MCC9630093.1"/>
    <property type="molecule type" value="Genomic_DNA"/>
</dbReference>
<keyword evidence="1" id="KW-1133">Transmembrane helix</keyword>
<feature type="transmembrane region" description="Helical" evidence="1">
    <location>
        <begin position="158"/>
        <end position="175"/>
    </location>
</feature>
<feature type="transmembrane region" description="Helical" evidence="1">
    <location>
        <begin position="181"/>
        <end position="199"/>
    </location>
</feature>
<sequence length="282" mass="30508">MDEIAYDAATAPAAEKRGDVPWRALAFTGAYGAAILAVVVTLSHWPDVYSWLICIPAMGAGLAMSVYLLTMSPRRFAGIAILLLGLTAAIVGMCYLDLSSRDLALAKIQFSYLRFYGASVGCVAAALAYWSRRRYWRIQPVDGEGPESPKRISIPMSVWDYVYLATCVGALILFHRTTESVPISVIVVGLLHLFVRVGLAPATRGFSPPALIVTGLVCLAALFQAVWLFYPVQSPILIALVGIPSLLWGGILLSLRGDGYRRVQDFSAYAENVPIAEPDPLA</sequence>
<organism evidence="2 3">
    <name type="scientific">Blastopirellula sediminis</name>
    <dbReference type="NCBI Taxonomy" id="2894196"/>
    <lineage>
        <taxon>Bacteria</taxon>
        <taxon>Pseudomonadati</taxon>
        <taxon>Planctomycetota</taxon>
        <taxon>Planctomycetia</taxon>
        <taxon>Pirellulales</taxon>
        <taxon>Pirellulaceae</taxon>
        <taxon>Blastopirellula</taxon>
    </lineage>
</organism>
<feature type="transmembrane region" description="Helical" evidence="1">
    <location>
        <begin position="76"/>
        <end position="98"/>
    </location>
</feature>
<feature type="transmembrane region" description="Helical" evidence="1">
    <location>
        <begin position="110"/>
        <end position="130"/>
    </location>
</feature>
<feature type="transmembrane region" description="Helical" evidence="1">
    <location>
        <begin position="211"/>
        <end position="230"/>
    </location>
</feature>
<keyword evidence="1" id="KW-0472">Membrane</keyword>
<protein>
    <submittedName>
        <fullName evidence="2">Uncharacterized protein</fullName>
    </submittedName>
</protein>
<dbReference type="Proteomes" id="UP001139103">
    <property type="component" value="Unassembled WGS sequence"/>
</dbReference>
<name>A0A9X1MMW2_9BACT</name>
<proteinExistence type="predicted"/>
<evidence type="ECO:0000256" key="1">
    <source>
        <dbReference type="SAM" id="Phobius"/>
    </source>
</evidence>
<feature type="transmembrane region" description="Helical" evidence="1">
    <location>
        <begin position="24"/>
        <end position="42"/>
    </location>
</feature>
<keyword evidence="1" id="KW-0812">Transmembrane</keyword>
<reference evidence="2" key="1">
    <citation type="submission" date="2021-11" db="EMBL/GenBank/DDBJ databases">
        <title>Genome sequence.</title>
        <authorList>
            <person name="Sun Q."/>
        </authorList>
    </citation>
    <scope>NUCLEOTIDE SEQUENCE</scope>
    <source>
        <strain evidence="2">JC732</strain>
    </source>
</reference>
<feature type="transmembrane region" description="Helical" evidence="1">
    <location>
        <begin position="236"/>
        <end position="255"/>
    </location>
</feature>
<dbReference type="AlphaFoldDB" id="A0A9X1MMW2"/>
<feature type="transmembrane region" description="Helical" evidence="1">
    <location>
        <begin position="48"/>
        <end position="69"/>
    </location>
</feature>
<keyword evidence="3" id="KW-1185">Reference proteome</keyword>
<accession>A0A9X1MMW2</accession>
<comment type="caution">
    <text evidence="2">The sequence shown here is derived from an EMBL/GenBank/DDBJ whole genome shotgun (WGS) entry which is preliminary data.</text>
</comment>
<evidence type="ECO:0000313" key="2">
    <source>
        <dbReference type="EMBL" id="MCC9630093.1"/>
    </source>
</evidence>
<evidence type="ECO:0000313" key="3">
    <source>
        <dbReference type="Proteomes" id="UP001139103"/>
    </source>
</evidence>